<evidence type="ECO:0000313" key="4">
    <source>
        <dbReference type="Proteomes" id="UP000772434"/>
    </source>
</evidence>
<dbReference type="GO" id="GO:0005524">
    <property type="term" value="F:ATP binding"/>
    <property type="evidence" value="ECO:0007669"/>
    <property type="project" value="UniProtKB-KW"/>
</dbReference>
<organism evidence="3 4">
    <name type="scientific">Rhodocollybia butyracea</name>
    <dbReference type="NCBI Taxonomy" id="206335"/>
    <lineage>
        <taxon>Eukaryota</taxon>
        <taxon>Fungi</taxon>
        <taxon>Dikarya</taxon>
        <taxon>Basidiomycota</taxon>
        <taxon>Agaricomycotina</taxon>
        <taxon>Agaricomycetes</taxon>
        <taxon>Agaricomycetidae</taxon>
        <taxon>Agaricales</taxon>
        <taxon>Marasmiineae</taxon>
        <taxon>Omphalotaceae</taxon>
        <taxon>Rhodocollybia</taxon>
    </lineage>
</organism>
<feature type="domain" description="DNA helicase Pif1-like DEAD-box helicase" evidence="2">
    <location>
        <begin position="41"/>
        <end position="162"/>
    </location>
</feature>
<dbReference type="GO" id="GO:0006310">
    <property type="term" value="P:DNA recombination"/>
    <property type="evidence" value="ECO:0007669"/>
    <property type="project" value="UniProtKB-KW"/>
</dbReference>
<name>A0A9P5PXP1_9AGAR</name>
<comment type="cofactor">
    <cofactor evidence="1">
        <name>Mg(2+)</name>
        <dbReference type="ChEBI" id="CHEBI:18420"/>
    </cofactor>
</comment>
<comment type="catalytic activity">
    <reaction evidence="1">
        <text>ATP + H2O = ADP + phosphate + H(+)</text>
        <dbReference type="Rhea" id="RHEA:13065"/>
        <dbReference type="ChEBI" id="CHEBI:15377"/>
        <dbReference type="ChEBI" id="CHEBI:15378"/>
        <dbReference type="ChEBI" id="CHEBI:30616"/>
        <dbReference type="ChEBI" id="CHEBI:43474"/>
        <dbReference type="ChEBI" id="CHEBI:456216"/>
        <dbReference type="EC" id="5.6.2.3"/>
    </reaction>
</comment>
<dbReference type="OrthoDB" id="432234at2759"/>
<keyword evidence="1" id="KW-0378">Hydrolase</keyword>
<evidence type="ECO:0000259" key="2">
    <source>
        <dbReference type="Pfam" id="PF05970"/>
    </source>
</evidence>
<keyword evidence="1" id="KW-0233">DNA recombination</keyword>
<keyword evidence="4" id="KW-1185">Reference proteome</keyword>
<dbReference type="SUPFAM" id="SSF52540">
    <property type="entry name" value="P-loop containing nucleoside triphosphate hydrolases"/>
    <property type="match status" value="1"/>
</dbReference>
<protein>
    <recommendedName>
        <fullName evidence="1">ATP-dependent DNA helicase</fullName>
        <ecNumber evidence="1">5.6.2.3</ecNumber>
    </recommendedName>
</protein>
<keyword evidence="1" id="KW-0347">Helicase</keyword>
<keyword evidence="1" id="KW-0067">ATP-binding</keyword>
<evidence type="ECO:0000313" key="3">
    <source>
        <dbReference type="EMBL" id="KAF9069955.1"/>
    </source>
</evidence>
<dbReference type="InterPro" id="IPR027417">
    <property type="entry name" value="P-loop_NTPase"/>
</dbReference>
<gene>
    <name evidence="3" type="ORF">BDP27DRAFT_1203297</name>
</gene>
<comment type="caution">
    <text evidence="3">The sequence shown here is derived from an EMBL/GenBank/DDBJ whole genome shotgun (WGS) entry which is preliminary data.</text>
</comment>
<dbReference type="InterPro" id="IPR010285">
    <property type="entry name" value="DNA_helicase_pif1-like_DEAD"/>
</dbReference>
<comment type="similarity">
    <text evidence="1">Belongs to the helicase family.</text>
</comment>
<dbReference type="PANTHER" id="PTHR47642">
    <property type="entry name" value="ATP-DEPENDENT DNA HELICASE"/>
    <property type="match status" value="1"/>
</dbReference>
<keyword evidence="1" id="KW-0547">Nucleotide-binding</keyword>
<evidence type="ECO:0000256" key="1">
    <source>
        <dbReference type="RuleBase" id="RU363044"/>
    </source>
</evidence>
<dbReference type="EC" id="5.6.2.3" evidence="1"/>
<keyword evidence="1" id="KW-0227">DNA damage</keyword>
<accession>A0A9P5PXP1</accession>
<dbReference type="Proteomes" id="UP000772434">
    <property type="component" value="Unassembled WGS sequence"/>
</dbReference>
<feature type="non-terminal residue" evidence="3">
    <location>
        <position position="1"/>
    </location>
</feature>
<keyword evidence="1" id="KW-0234">DNA repair</keyword>
<dbReference type="GO" id="GO:0000723">
    <property type="term" value="P:telomere maintenance"/>
    <property type="evidence" value="ECO:0007669"/>
    <property type="project" value="InterPro"/>
</dbReference>
<sequence length="169" mass="18721">GNVHIVDDSFFNTKFNMHNDSLMTLITDVVAGKFSEQNFALNSEQERAFRIIANYISLPHQKQLLMYLGGMGGTGKTEVLKSVLAYFSERNESYRFKVVAPTGSAAALIGGNTYHAVIGINDRQNIDTISEATIGKVRDNLKGVQYIFLDEVSMLSCHDLAKISKRLAI</sequence>
<dbReference type="GO" id="GO:0006281">
    <property type="term" value="P:DNA repair"/>
    <property type="evidence" value="ECO:0007669"/>
    <property type="project" value="UniProtKB-KW"/>
</dbReference>
<dbReference type="EMBL" id="JADNRY010000045">
    <property type="protein sequence ID" value="KAF9069955.1"/>
    <property type="molecule type" value="Genomic_DNA"/>
</dbReference>
<dbReference type="GO" id="GO:0016787">
    <property type="term" value="F:hydrolase activity"/>
    <property type="evidence" value="ECO:0007669"/>
    <property type="project" value="UniProtKB-KW"/>
</dbReference>
<proteinExistence type="inferred from homology"/>
<dbReference type="Gene3D" id="3.40.50.300">
    <property type="entry name" value="P-loop containing nucleotide triphosphate hydrolases"/>
    <property type="match status" value="1"/>
</dbReference>
<dbReference type="InterPro" id="IPR051055">
    <property type="entry name" value="PIF1_helicase"/>
</dbReference>
<dbReference type="AlphaFoldDB" id="A0A9P5PXP1"/>
<dbReference type="Pfam" id="PF05970">
    <property type="entry name" value="PIF1"/>
    <property type="match status" value="1"/>
</dbReference>
<dbReference type="GO" id="GO:0043139">
    <property type="term" value="F:5'-3' DNA helicase activity"/>
    <property type="evidence" value="ECO:0007669"/>
    <property type="project" value="UniProtKB-EC"/>
</dbReference>
<feature type="non-terminal residue" evidence="3">
    <location>
        <position position="169"/>
    </location>
</feature>
<reference evidence="3" key="1">
    <citation type="submission" date="2020-11" db="EMBL/GenBank/DDBJ databases">
        <authorList>
            <consortium name="DOE Joint Genome Institute"/>
            <person name="Ahrendt S."/>
            <person name="Riley R."/>
            <person name="Andreopoulos W."/>
            <person name="Labutti K."/>
            <person name="Pangilinan J."/>
            <person name="Ruiz-Duenas F.J."/>
            <person name="Barrasa J.M."/>
            <person name="Sanchez-Garcia M."/>
            <person name="Camarero S."/>
            <person name="Miyauchi S."/>
            <person name="Serrano A."/>
            <person name="Linde D."/>
            <person name="Babiker R."/>
            <person name="Drula E."/>
            <person name="Ayuso-Fernandez I."/>
            <person name="Pacheco R."/>
            <person name="Padilla G."/>
            <person name="Ferreira P."/>
            <person name="Barriuso J."/>
            <person name="Kellner H."/>
            <person name="Castanera R."/>
            <person name="Alfaro M."/>
            <person name="Ramirez L."/>
            <person name="Pisabarro A.G."/>
            <person name="Kuo A."/>
            <person name="Tritt A."/>
            <person name="Lipzen A."/>
            <person name="He G."/>
            <person name="Yan M."/>
            <person name="Ng V."/>
            <person name="Cullen D."/>
            <person name="Martin F."/>
            <person name="Rosso M.-N."/>
            <person name="Henrissat B."/>
            <person name="Hibbett D."/>
            <person name="Martinez A.T."/>
            <person name="Grigoriev I.V."/>
        </authorList>
    </citation>
    <scope>NUCLEOTIDE SEQUENCE</scope>
    <source>
        <strain evidence="3">AH 40177</strain>
    </source>
</reference>